<dbReference type="PRINTS" id="PR00262">
    <property type="entry name" value="IL1HBGF"/>
</dbReference>
<dbReference type="Proteomes" id="UP000265140">
    <property type="component" value="Chromosome 7"/>
</dbReference>
<comment type="similarity">
    <text evidence="1 2">Belongs to the heparin-binding growth factors family.</text>
</comment>
<evidence type="ECO:0000313" key="3">
    <source>
        <dbReference type="Ensembl" id="ENSELUP00000024830.2"/>
    </source>
</evidence>
<reference evidence="3" key="4">
    <citation type="submission" date="2025-09" db="UniProtKB">
        <authorList>
            <consortium name="Ensembl"/>
        </authorList>
    </citation>
    <scope>IDENTIFICATION</scope>
</reference>
<sequence length="182" mass="20669">MLAPLEHRCVAFSQPRGHLAATSHPAKHCRMKEGDITLLALEPTIRPDYTHLRRLYCMNGGHHLQILPDGTVQGGRDENKYDVLKVKAGGIGVVAIKSHEMGHYLAMNKEGHLYGSKNFTDECYFLEKMEENHYNTYRSQKYQDKNWFLGLKRNGQPKAGPSTRIGQKAIYFLPRPVDSTAM</sequence>
<dbReference type="KEGG" id="els:105011240"/>
<dbReference type="PROSITE" id="PS00247">
    <property type="entry name" value="HBGF_FGF"/>
    <property type="match status" value="1"/>
</dbReference>
<dbReference type="GO" id="GO:0008083">
    <property type="term" value="F:growth factor activity"/>
    <property type="evidence" value="ECO:0007669"/>
    <property type="project" value="InterPro"/>
</dbReference>
<dbReference type="OMA" id="APLEHRC"/>
<dbReference type="InParanoid" id="A0A3P8Z7X6"/>
<reference evidence="3" key="2">
    <citation type="submission" date="2020-02" db="EMBL/GenBank/DDBJ databases">
        <title>Esox lucius (northern pike) genome, fEsoLuc1, primary haplotype.</title>
        <authorList>
            <person name="Myers G."/>
            <person name="Karagic N."/>
            <person name="Meyer A."/>
            <person name="Pippel M."/>
            <person name="Reichard M."/>
            <person name="Winkler S."/>
            <person name="Tracey A."/>
            <person name="Sims Y."/>
            <person name="Howe K."/>
            <person name="Rhie A."/>
            <person name="Formenti G."/>
            <person name="Durbin R."/>
            <person name="Fedrigo O."/>
            <person name="Jarvis E.D."/>
        </authorList>
    </citation>
    <scope>NUCLEOTIDE SEQUENCE [LARGE SCALE GENOMIC DNA]</scope>
</reference>
<dbReference type="AlphaFoldDB" id="A0A3P8Z7X6"/>
<dbReference type="Bgee" id="ENSELUG00000023539">
    <property type="expression patterns" value="Expressed in heart and 14 other cell types or tissues"/>
</dbReference>
<evidence type="ECO:0000256" key="2">
    <source>
        <dbReference type="RuleBase" id="RU049442"/>
    </source>
</evidence>
<accession>A0A3P8Z7X6</accession>
<keyword evidence="4" id="KW-1185">Reference proteome</keyword>
<name>A0A3P8Z7X6_ESOLU</name>
<dbReference type="InterPro" id="IPR008996">
    <property type="entry name" value="IL1/FGF"/>
</dbReference>
<evidence type="ECO:0000256" key="1">
    <source>
        <dbReference type="ARBA" id="ARBA00007936"/>
    </source>
</evidence>
<dbReference type="Pfam" id="PF00167">
    <property type="entry name" value="FGF"/>
    <property type="match status" value="1"/>
</dbReference>
<dbReference type="SUPFAM" id="SSF50353">
    <property type="entry name" value="Cytokine"/>
    <property type="match status" value="1"/>
</dbReference>
<organism evidence="3 4">
    <name type="scientific">Esox lucius</name>
    <name type="common">Northern pike</name>
    <dbReference type="NCBI Taxonomy" id="8010"/>
    <lineage>
        <taxon>Eukaryota</taxon>
        <taxon>Metazoa</taxon>
        <taxon>Chordata</taxon>
        <taxon>Craniata</taxon>
        <taxon>Vertebrata</taxon>
        <taxon>Euteleostomi</taxon>
        <taxon>Actinopterygii</taxon>
        <taxon>Neopterygii</taxon>
        <taxon>Teleostei</taxon>
        <taxon>Protacanthopterygii</taxon>
        <taxon>Esociformes</taxon>
        <taxon>Esocidae</taxon>
        <taxon>Esox</taxon>
    </lineage>
</organism>
<dbReference type="Gene3D" id="2.80.10.50">
    <property type="match status" value="1"/>
</dbReference>
<dbReference type="RefSeq" id="XP_010869414.2">
    <property type="nucleotide sequence ID" value="XM_010871112.5"/>
</dbReference>
<dbReference type="STRING" id="8010.ENSELUP00000024830"/>
<dbReference type="GeneID" id="105011240"/>
<dbReference type="GeneTree" id="ENSGT00940000165035"/>
<proteinExistence type="inferred from homology"/>
<dbReference type="OrthoDB" id="5987799at2759"/>
<reference evidence="3" key="3">
    <citation type="submission" date="2025-08" db="UniProtKB">
        <authorList>
            <consortium name="Ensembl"/>
        </authorList>
    </citation>
    <scope>IDENTIFICATION</scope>
</reference>
<dbReference type="SMART" id="SM00442">
    <property type="entry name" value="FGF"/>
    <property type="match status" value="1"/>
</dbReference>
<dbReference type="PRINTS" id="PR00263">
    <property type="entry name" value="HBGFFGF"/>
</dbReference>
<reference evidence="4" key="1">
    <citation type="journal article" date="2014" name="PLoS ONE">
        <title>The genome and linkage map of the northern pike (Esox lucius): conserved synteny revealed between the salmonid sister group and the Neoteleostei.</title>
        <authorList>
            <person name="Rondeau E.B."/>
            <person name="Minkley D.R."/>
            <person name="Leong J.S."/>
            <person name="Messmer A.M."/>
            <person name="Jantzen J.R."/>
            <person name="von Schalburg K.R."/>
            <person name="Lemon C."/>
            <person name="Bird N.H."/>
            <person name="Koop B.F."/>
        </authorList>
    </citation>
    <scope>NUCLEOTIDE SEQUENCE</scope>
</reference>
<dbReference type="InterPro" id="IPR002209">
    <property type="entry name" value="Fibroblast_GF_fam"/>
</dbReference>
<dbReference type="PANTHER" id="PTHR11486">
    <property type="entry name" value="FIBROBLAST GROWTH FACTOR"/>
    <property type="match status" value="1"/>
</dbReference>
<protein>
    <recommendedName>
        <fullName evidence="2">Fibroblast growth factor</fullName>
        <shortName evidence="2">FGF</shortName>
    </recommendedName>
</protein>
<evidence type="ECO:0000313" key="4">
    <source>
        <dbReference type="Proteomes" id="UP000265140"/>
    </source>
</evidence>
<dbReference type="Ensembl" id="ENSELUT00000036668.3">
    <property type="protein sequence ID" value="ENSELUP00000024830.2"/>
    <property type="gene ID" value="ENSELUG00000037374.1"/>
</dbReference>